<protein>
    <submittedName>
        <fullName evidence="5">Homocysteine S-methyltransferase family protein</fullName>
    </submittedName>
</protein>
<keyword evidence="1 3" id="KW-0489">Methyltransferase</keyword>
<accession>A0ABY8LC57</accession>
<dbReference type="PIRSF" id="PIRSF037505">
    <property type="entry name" value="Betaine_HMT"/>
    <property type="match status" value="1"/>
</dbReference>
<evidence type="ECO:0000313" key="6">
    <source>
        <dbReference type="Proteomes" id="UP001243420"/>
    </source>
</evidence>
<dbReference type="InterPro" id="IPR003726">
    <property type="entry name" value="HCY_dom"/>
</dbReference>
<reference evidence="5 6" key="1">
    <citation type="submission" date="2023-04" db="EMBL/GenBank/DDBJ databases">
        <title>Jannaschia ovalis sp. nov., a marine bacterium isolated from sea tidal flat.</title>
        <authorList>
            <person name="Kwon D.Y."/>
            <person name="Kim J.-J."/>
        </authorList>
    </citation>
    <scope>NUCLEOTIDE SEQUENCE [LARGE SCALE GENOMIC DNA]</scope>
    <source>
        <strain evidence="5 6">GRR-S6-38</strain>
    </source>
</reference>
<dbReference type="PANTHER" id="PTHR11103:SF18">
    <property type="entry name" value="SLR1189 PROTEIN"/>
    <property type="match status" value="1"/>
</dbReference>
<dbReference type="PROSITE" id="PS50970">
    <property type="entry name" value="HCY"/>
    <property type="match status" value="1"/>
</dbReference>
<dbReference type="EMBL" id="CP122537">
    <property type="protein sequence ID" value="WGH78911.1"/>
    <property type="molecule type" value="Genomic_DNA"/>
</dbReference>
<dbReference type="InterPro" id="IPR017226">
    <property type="entry name" value="BHMT-like"/>
</dbReference>
<dbReference type="Gene3D" id="3.20.20.330">
    <property type="entry name" value="Homocysteine-binding-like domain"/>
    <property type="match status" value="1"/>
</dbReference>
<sequence>MTAITILDGGMSREIQRHGGVLRQPEWSAAALVETPEAVRAAHAAFVAAGAEVITANSYAVVPFHLGAERFAAEGAALARRAGHLARAVAGPARVAGCLPPPCGSYRPDLFDAAEAARVWSVLVDGLGPFVDLWLAETISSLAEARGVAASVAGTGKPLWLSFTLRDGPSDSAEDAPALRSGEPAADAARLAAALGAEAILFNCSQPEAMAPAIRAARAAGPLPVGVYANAFRPDDGAANETLHDLRDDIDPDAYLDWAALWVEAGATLVGGCCGIGSDHIAALAAHLRPPSQAATTGA</sequence>
<evidence type="ECO:0000256" key="1">
    <source>
        <dbReference type="ARBA" id="ARBA00022603"/>
    </source>
</evidence>
<dbReference type="Proteomes" id="UP001243420">
    <property type="component" value="Chromosome"/>
</dbReference>
<feature type="binding site" evidence="3">
    <location>
        <position position="274"/>
    </location>
    <ligand>
        <name>Zn(2+)</name>
        <dbReference type="ChEBI" id="CHEBI:29105"/>
    </ligand>
</feature>
<keyword evidence="3" id="KW-0862">Zinc</keyword>
<feature type="binding site" evidence="3">
    <location>
        <position position="204"/>
    </location>
    <ligand>
        <name>Zn(2+)</name>
        <dbReference type="ChEBI" id="CHEBI:29105"/>
    </ligand>
</feature>
<dbReference type="InterPro" id="IPR036589">
    <property type="entry name" value="HCY_dom_sf"/>
</dbReference>
<evidence type="ECO:0000256" key="2">
    <source>
        <dbReference type="ARBA" id="ARBA00022679"/>
    </source>
</evidence>
<feature type="domain" description="Hcy-binding" evidence="4">
    <location>
        <begin position="1"/>
        <end position="288"/>
    </location>
</feature>
<dbReference type="RefSeq" id="WP_279965662.1">
    <property type="nucleotide sequence ID" value="NZ_CP122537.1"/>
</dbReference>
<gene>
    <name evidence="5" type="ORF">P8627_01215</name>
</gene>
<organism evidence="5 6">
    <name type="scientific">Jannaschia ovalis</name>
    <dbReference type="NCBI Taxonomy" id="3038773"/>
    <lineage>
        <taxon>Bacteria</taxon>
        <taxon>Pseudomonadati</taxon>
        <taxon>Pseudomonadota</taxon>
        <taxon>Alphaproteobacteria</taxon>
        <taxon>Rhodobacterales</taxon>
        <taxon>Roseobacteraceae</taxon>
        <taxon>Jannaschia</taxon>
    </lineage>
</organism>
<proteinExistence type="predicted"/>
<keyword evidence="3" id="KW-0479">Metal-binding</keyword>
<keyword evidence="2 3" id="KW-0808">Transferase</keyword>
<dbReference type="Pfam" id="PF02574">
    <property type="entry name" value="S-methyl_trans"/>
    <property type="match status" value="1"/>
</dbReference>
<dbReference type="SUPFAM" id="SSF82282">
    <property type="entry name" value="Homocysteine S-methyltransferase"/>
    <property type="match status" value="1"/>
</dbReference>
<evidence type="ECO:0000313" key="5">
    <source>
        <dbReference type="EMBL" id="WGH78911.1"/>
    </source>
</evidence>
<comment type="cofactor">
    <cofactor evidence="3">
        <name>Zn(2+)</name>
        <dbReference type="ChEBI" id="CHEBI:29105"/>
    </cofactor>
</comment>
<dbReference type="PANTHER" id="PTHR11103">
    <property type="entry name" value="SLR1189 PROTEIN"/>
    <property type="match status" value="1"/>
</dbReference>
<name>A0ABY8LC57_9RHOB</name>
<evidence type="ECO:0000259" key="4">
    <source>
        <dbReference type="PROSITE" id="PS50970"/>
    </source>
</evidence>
<keyword evidence="6" id="KW-1185">Reference proteome</keyword>
<evidence type="ECO:0000256" key="3">
    <source>
        <dbReference type="PROSITE-ProRule" id="PRU00333"/>
    </source>
</evidence>
<feature type="binding site" evidence="3">
    <location>
        <position position="273"/>
    </location>
    <ligand>
        <name>Zn(2+)</name>
        <dbReference type="ChEBI" id="CHEBI:29105"/>
    </ligand>
</feature>